<organism evidence="3 4">
    <name type="scientific">Amycolatopsis pigmentata</name>
    <dbReference type="NCBI Taxonomy" id="450801"/>
    <lineage>
        <taxon>Bacteria</taxon>
        <taxon>Bacillati</taxon>
        <taxon>Actinomycetota</taxon>
        <taxon>Actinomycetes</taxon>
        <taxon>Pseudonocardiales</taxon>
        <taxon>Pseudonocardiaceae</taxon>
        <taxon>Amycolatopsis</taxon>
    </lineage>
</organism>
<dbReference type="Gene3D" id="3.40.50.10140">
    <property type="entry name" value="Toll/interleukin-1 receptor homology (TIR) domain"/>
    <property type="match status" value="1"/>
</dbReference>
<dbReference type="PROSITE" id="PS50104">
    <property type="entry name" value="TIR"/>
    <property type="match status" value="1"/>
</dbReference>
<dbReference type="EMBL" id="JBHUKR010000023">
    <property type="protein sequence ID" value="MFD2421906.1"/>
    <property type="molecule type" value="Genomic_DNA"/>
</dbReference>
<protein>
    <submittedName>
        <fullName evidence="3">TIR domain-containing protein</fullName>
    </submittedName>
</protein>
<evidence type="ECO:0000256" key="1">
    <source>
        <dbReference type="SAM" id="MobiDB-lite"/>
    </source>
</evidence>
<feature type="region of interest" description="Disordered" evidence="1">
    <location>
        <begin position="207"/>
        <end position="258"/>
    </location>
</feature>
<proteinExistence type="predicted"/>
<comment type="caution">
    <text evidence="3">The sequence shown here is derived from an EMBL/GenBank/DDBJ whole genome shotgun (WGS) entry which is preliminary data.</text>
</comment>
<evidence type="ECO:0000259" key="2">
    <source>
        <dbReference type="PROSITE" id="PS50104"/>
    </source>
</evidence>
<keyword evidence="4" id="KW-1185">Reference proteome</keyword>
<reference evidence="4" key="1">
    <citation type="journal article" date="2019" name="Int. J. Syst. Evol. Microbiol.">
        <title>The Global Catalogue of Microorganisms (GCM) 10K type strain sequencing project: providing services to taxonomists for standard genome sequencing and annotation.</title>
        <authorList>
            <consortium name="The Broad Institute Genomics Platform"/>
            <consortium name="The Broad Institute Genome Sequencing Center for Infectious Disease"/>
            <person name="Wu L."/>
            <person name="Ma J."/>
        </authorList>
    </citation>
    <scope>NUCLEOTIDE SEQUENCE [LARGE SCALE GENOMIC DNA]</scope>
    <source>
        <strain evidence="4">CGMCC 4.7645</strain>
    </source>
</reference>
<dbReference type="InterPro" id="IPR000157">
    <property type="entry name" value="TIR_dom"/>
</dbReference>
<dbReference type="SUPFAM" id="SSF52200">
    <property type="entry name" value="Toll/Interleukin receptor TIR domain"/>
    <property type="match status" value="1"/>
</dbReference>
<accession>A0ABW5G486</accession>
<evidence type="ECO:0000313" key="4">
    <source>
        <dbReference type="Proteomes" id="UP001597417"/>
    </source>
</evidence>
<evidence type="ECO:0000313" key="3">
    <source>
        <dbReference type="EMBL" id="MFD2421906.1"/>
    </source>
</evidence>
<gene>
    <name evidence="3" type="ORF">ACFSXZ_36820</name>
</gene>
<sequence length="258" mass="28110">MGRPTVPEIFVNYRTGDGDHVAALIERELSRRFGSDRIFRASKSIRPGENYRHALSTASSTTQVLLVIIGEKWLTLPDDNGNPGLDDEENWTRREILNAFDHGAWVIPILIGRKTPRLSPHSLPAALAPLADQQSITLDTGDPDPGLAKIAKRLVELVPGLVDRSVERSGDTGHTRNQLNGTVSGVSIQARDFQQTGGAVGRTVIHNAHGPVHTGDGDQHNQYHSPTFHGDGNNYITGKNTGGIHQKFGRSSDKDNNQ</sequence>
<name>A0ABW5G486_9PSEU</name>
<dbReference type="InterPro" id="IPR035897">
    <property type="entry name" value="Toll_tir_struct_dom_sf"/>
</dbReference>
<dbReference type="Proteomes" id="UP001597417">
    <property type="component" value="Unassembled WGS sequence"/>
</dbReference>
<feature type="domain" description="TIR" evidence="2">
    <location>
        <begin position="5"/>
        <end position="158"/>
    </location>
</feature>
<dbReference type="RefSeq" id="WP_378270733.1">
    <property type="nucleotide sequence ID" value="NZ_JBHUKR010000023.1"/>
</dbReference>